<dbReference type="InterPro" id="IPR050108">
    <property type="entry name" value="CDK"/>
</dbReference>
<accession>A0A811S0A0</accession>
<dbReference type="PROSITE" id="PS50011">
    <property type="entry name" value="PROTEIN_KINASE_DOM"/>
    <property type="match status" value="1"/>
</dbReference>
<evidence type="ECO:0000256" key="4">
    <source>
        <dbReference type="ARBA" id="ARBA00022840"/>
    </source>
</evidence>
<keyword evidence="2" id="KW-0597">Phosphoprotein</keyword>
<protein>
    <recommendedName>
        <fullName evidence="1">[RNA-polymerase]-subunit kinase</fullName>
        <ecNumber evidence="1">2.7.11.23</ecNumber>
    </recommendedName>
</protein>
<keyword evidence="8" id="KW-0732">Signal</keyword>
<evidence type="ECO:0000313" key="10">
    <source>
        <dbReference type="EMBL" id="CAD6335735.1"/>
    </source>
</evidence>
<evidence type="ECO:0000256" key="7">
    <source>
        <dbReference type="SAM" id="MobiDB-lite"/>
    </source>
</evidence>
<dbReference type="InterPro" id="IPR011009">
    <property type="entry name" value="Kinase-like_dom_sf"/>
</dbReference>
<evidence type="ECO:0000256" key="2">
    <source>
        <dbReference type="ARBA" id="ARBA00022553"/>
    </source>
</evidence>
<dbReference type="EMBL" id="CAJGYO010000018">
    <property type="protein sequence ID" value="CAD6335735.1"/>
    <property type="molecule type" value="Genomic_DNA"/>
</dbReference>
<dbReference type="PANTHER" id="PTHR24056">
    <property type="entry name" value="CELL DIVISION PROTEIN KINASE"/>
    <property type="match status" value="1"/>
</dbReference>
<keyword evidence="4 6" id="KW-0067">ATP-binding</keyword>
<dbReference type="GO" id="GO:0032968">
    <property type="term" value="P:positive regulation of transcription elongation by RNA polymerase II"/>
    <property type="evidence" value="ECO:0007669"/>
    <property type="project" value="TreeGrafter"/>
</dbReference>
<dbReference type="InterPro" id="IPR017441">
    <property type="entry name" value="Protein_kinase_ATP_BS"/>
</dbReference>
<dbReference type="Gene3D" id="3.30.200.20">
    <property type="entry name" value="Phosphorylase Kinase, domain 1"/>
    <property type="match status" value="1"/>
</dbReference>
<feature type="region of interest" description="Disordered" evidence="7">
    <location>
        <begin position="27"/>
        <end position="92"/>
    </location>
</feature>
<feature type="compositionally biased region" description="Low complexity" evidence="7">
    <location>
        <begin position="29"/>
        <end position="47"/>
    </location>
</feature>
<dbReference type="GO" id="GO:0005524">
    <property type="term" value="F:ATP binding"/>
    <property type="evidence" value="ECO:0007669"/>
    <property type="project" value="UniProtKB-UniRule"/>
</dbReference>
<evidence type="ECO:0000256" key="1">
    <source>
        <dbReference type="ARBA" id="ARBA00012409"/>
    </source>
</evidence>
<reference evidence="10" key="1">
    <citation type="submission" date="2020-10" db="EMBL/GenBank/DDBJ databases">
        <authorList>
            <person name="Han B."/>
            <person name="Lu T."/>
            <person name="Zhao Q."/>
            <person name="Huang X."/>
            <person name="Zhao Y."/>
        </authorList>
    </citation>
    <scope>NUCLEOTIDE SEQUENCE</scope>
</reference>
<dbReference type="PANTHER" id="PTHR24056:SF221">
    <property type="entry name" value="OS02G0304500 PROTEIN"/>
    <property type="match status" value="1"/>
</dbReference>
<evidence type="ECO:0000259" key="9">
    <source>
        <dbReference type="PROSITE" id="PS50011"/>
    </source>
</evidence>
<dbReference type="InterPro" id="IPR000719">
    <property type="entry name" value="Prot_kinase_dom"/>
</dbReference>
<sequence length="276" mass="30066">MAMRMMAAAAAVALVAVMGVLAPRAKWRGGSSTEETSSQNSSSNQTGAHCYTGKTPDADAEADAAAQAASAATAATPPPLPPHPPRRDDELVDGWPTWLLDNVPREVLQGIVPKSVHAYEKIEKVGEGSYSSVYKARERGTGRIVALKKVWFNASDSESVRFMAREIQFLRRLDHPNVMKLEGIATSRRSIYLVFDFMYDDLSRLVFRSGRCLTEPQGAAVPAEGLPALDHSCHSLPKHVQMLIRSALPLISCLFGLRNKAKSSVYNDTRNLTALC</sequence>
<keyword evidence="3 6" id="KW-0547">Nucleotide-binding</keyword>
<keyword evidence="11" id="KW-1185">Reference proteome</keyword>
<comment type="caution">
    <text evidence="10">The sequence shown here is derived from an EMBL/GenBank/DDBJ whole genome shotgun (WGS) entry which is preliminary data.</text>
</comment>
<dbReference type="SUPFAM" id="SSF56112">
    <property type="entry name" value="Protein kinase-like (PK-like)"/>
    <property type="match status" value="1"/>
</dbReference>
<dbReference type="PROSITE" id="PS00107">
    <property type="entry name" value="PROTEIN_KINASE_ATP"/>
    <property type="match status" value="1"/>
</dbReference>
<dbReference type="EC" id="2.7.11.23" evidence="1"/>
<dbReference type="GO" id="GO:0005634">
    <property type="term" value="C:nucleus"/>
    <property type="evidence" value="ECO:0007669"/>
    <property type="project" value="TreeGrafter"/>
</dbReference>
<evidence type="ECO:0000256" key="5">
    <source>
        <dbReference type="ARBA" id="ARBA00049280"/>
    </source>
</evidence>
<dbReference type="SMART" id="SM00220">
    <property type="entry name" value="S_TKc"/>
    <property type="match status" value="1"/>
</dbReference>
<proteinExistence type="predicted"/>
<evidence type="ECO:0000313" key="11">
    <source>
        <dbReference type="Proteomes" id="UP000604825"/>
    </source>
</evidence>
<organism evidence="10 11">
    <name type="scientific">Miscanthus lutarioriparius</name>
    <dbReference type="NCBI Taxonomy" id="422564"/>
    <lineage>
        <taxon>Eukaryota</taxon>
        <taxon>Viridiplantae</taxon>
        <taxon>Streptophyta</taxon>
        <taxon>Embryophyta</taxon>
        <taxon>Tracheophyta</taxon>
        <taxon>Spermatophyta</taxon>
        <taxon>Magnoliopsida</taxon>
        <taxon>Liliopsida</taxon>
        <taxon>Poales</taxon>
        <taxon>Poaceae</taxon>
        <taxon>PACMAD clade</taxon>
        <taxon>Panicoideae</taxon>
        <taxon>Andropogonodae</taxon>
        <taxon>Andropogoneae</taxon>
        <taxon>Saccharinae</taxon>
        <taxon>Miscanthus</taxon>
    </lineage>
</organism>
<feature type="compositionally biased region" description="Low complexity" evidence="7">
    <location>
        <begin position="63"/>
        <end position="75"/>
    </location>
</feature>
<comment type="catalytic activity">
    <reaction evidence="5">
        <text>[DNA-directed RNA polymerase] + ATP = phospho-[DNA-directed RNA polymerase] + ADP + H(+)</text>
        <dbReference type="Rhea" id="RHEA:10216"/>
        <dbReference type="Rhea" id="RHEA-COMP:11321"/>
        <dbReference type="Rhea" id="RHEA-COMP:11322"/>
        <dbReference type="ChEBI" id="CHEBI:15378"/>
        <dbReference type="ChEBI" id="CHEBI:30616"/>
        <dbReference type="ChEBI" id="CHEBI:43176"/>
        <dbReference type="ChEBI" id="CHEBI:68546"/>
        <dbReference type="ChEBI" id="CHEBI:456216"/>
        <dbReference type="EC" id="2.7.11.23"/>
    </reaction>
</comment>
<name>A0A811S0A0_9POAL</name>
<dbReference type="Proteomes" id="UP000604825">
    <property type="component" value="Unassembled WGS sequence"/>
</dbReference>
<evidence type="ECO:0000256" key="8">
    <source>
        <dbReference type="SAM" id="SignalP"/>
    </source>
</evidence>
<feature type="domain" description="Protein kinase" evidence="9">
    <location>
        <begin position="119"/>
        <end position="276"/>
    </location>
</feature>
<gene>
    <name evidence="10" type="ORF">NCGR_LOCUS59833</name>
</gene>
<evidence type="ECO:0000256" key="6">
    <source>
        <dbReference type="PROSITE-ProRule" id="PRU10141"/>
    </source>
</evidence>
<feature type="chain" id="PRO_5032371376" description="[RNA-polymerase]-subunit kinase" evidence="8">
    <location>
        <begin position="23"/>
        <end position="276"/>
    </location>
</feature>
<dbReference type="OrthoDB" id="693357at2759"/>
<feature type="binding site" evidence="6">
    <location>
        <position position="148"/>
    </location>
    <ligand>
        <name>ATP</name>
        <dbReference type="ChEBI" id="CHEBI:30616"/>
    </ligand>
</feature>
<dbReference type="Pfam" id="PF00069">
    <property type="entry name" value="Pkinase"/>
    <property type="match status" value="1"/>
</dbReference>
<dbReference type="GO" id="GO:0000307">
    <property type="term" value="C:cyclin-dependent protein kinase holoenzyme complex"/>
    <property type="evidence" value="ECO:0007669"/>
    <property type="project" value="TreeGrafter"/>
</dbReference>
<evidence type="ECO:0000256" key="3">
    <source>
        <dbReference type="ARBA" id="ARBA00022741"/>
    </source>
</evidence>
<feature type="signal peptide" evidence="8">
    <location>
        <begin position="1"/>
        <end position="22"/>
    </location>
</feature>
<dbReference type="GO" id="GO:0008353">
    <property type="term" value="F:RNA polymerase II CTD heptapeptide repeat kinase activity"/>
    <property type="evidence" value="ECO:0007669"/>
    <property type="project" value="UniProtKB-EC"/>
</dbReference>
<dbReference type="FunFam" id="3.30.200.20:FF:000021">
    <property type="entry name" value="probable serine/threonine-protein kinase At1g54610"/>
    <property type="match status" value="1"/>
</dbReference>
<dbReference type="AlphaFoldDB" id="A0A811S0A0"/>